<evidence type="ECO:0000256" key="2">
    <source>
        <dbReference type="ARBA" id="ARBA00023315"/>
    </source>
</evidence>
<gene>
    <name evidence="4" type="ORF">SAMN04489841_4363</name>
</gene>
<reference evidence="5" key="1">
    <citation type="submission" date="2016-10" db="EMBL/GenBank/DDBJ databases">
        <authorList>
            <person name="Varghese N."/>
            <person name="Submissions S."/>
        </authorList>
    </citation>
    <scope>NUCLEOTIDE SEQUENCE [LARGE SCALE GENOMIC DNA]</scope>
    <source>
        <strain evidence="5">DSM 25055</strain>
    </source>
</reference>
<dbReference type="PANTHER" id="PTHR43877">
    <property type="entry name" value="AMINOALKYLPHOSPHONATE N-ACETYLTRANSFERASE-RELATED-RELATED"/>
    <property type="match status" value="1"/>
</dbReference>
<dbReference type="PANTHER" id="PTHR43877:SF2">
    <property type="entry name" value="AMINOALKYLPHOSPHONATE N-ACETYLTRANSFERASE-RELATED"/>
    <property type="match status" value="1"/>
</dbReference>
<dbReference type="RefSeq" id="WP_090621736.1">
    <property type="nucleotide sequence ID" value="NZ_FOFD01000007.1"/>
</dbReference>
<dbReference type="Proteomes" id="UP000199114">
    <property type="component" value="Unassembled WGS sequence"/>
</dbReference>
<dbReference type="Pfam" id="PF00583">
    <property type="entry name" value="Acetyltransf_1"/>
    <property type="match status" value="1"/>
</dbReference>
<sequence>MTDASITLRDATAADLDRLEALLDANGLPTRDVRTKPECFFVAVSETAWIGIGGVELYGSHGLLRSVVVTEPNRGRGYGAALVDALEEYARANGVESLYLLTTTAAAFFRRAGYEAIERAAVPPRIQRTTEFAALCPASAICMKTALD</sequence>
<keyword evidence="2" id="KW-0012">Acyltransferase</keyword>
<dbReference type="AlphaFoldDB" id="A0A1H9RDZ8"/>
<dbReference type="OrthoDB" id="204402at2157"/>
<dbReference type="SUPFAM" id="SSF55729">
    <property type="entry name" value="Acyl-CoA N-acyltransferases (Nat)"/>
    <property type="match status" value="1"/>
</dbReference>
<evidence type="ECO:0000259" key="3">
    <source>
        <dbReference type="PROSITE" id="PS51186"/>
    </source>
</evidence>
<proteinExistence type="predicted"/>
<dbReference type="InterPro" id="IPR000182">
    <property type="entry name" value="GNAT_dom"/>
</dbReference>
<dbReference type="NCBIfam" id="NF040501">
    <property type="entry name" value="resist_ArsN2"/>
    <property type="match status" value="1"/>
</dbReference>
<dbReference type="InterPro" id="IPR050832">
    <property type="entry name" value="Bact_Acetyltransf"/>
</dbReference>
<dbReference type="InterPro" id="IPR016181">
    <property type="entry name" value="Acyl_CoA_acyltransferase"/>
</dbReference>
<dbReference type="Gene3D" id="3.40.630.30">
    <property type="match status" value="1"/>
</dbReference>
<evidence type="ECO:0000256" key="1">
    <source>
        <dbReference type="ARBA" id="ARBA00022679"/>
    </source>
</evidence>
<evidence type="ECO:0000313" key="4">
    <source>
        <dbReference type="EMBL" id="SER70932.1"/>
    </source>
</evidence>
<feature type="domain" description="N-acetyltransferase" evidence="3">
    <location>
        <begin position="6"/>
        <end position="148"/>
    </location>
</feature>
<evidence type="ECO:0000313" key="5">
    <source>
        <dbReference type="Proteomes" id="UP000199114"/>
    </source>
</evidence>
<keyword evidence="1 4" id="KW-0808">Transferase</keyword>
<accession>A0A1H9RDZ8</accession>
<organism evidence="4 5">
    <name type="scientific">Natrinema salaciae</name>
    <dbReference type="NCBI Taxonomy" id="1186196"/>
    <lineage>
        <taxon>Archaea</taxon>
        <taxon>Methanobacteriati</taxon>
        <taxon>Methanobacteriota</taxon>
        <taxon>Stenosarchaea group</taxon>
        <taxon>Halobacteria</taxon>
        <taxon>Halobacteriales</taxon>
        <taxon>Natrialbaceae</taxon>
        <taxon>Natrinema</taxon>
    </lineage>
</organism>
<name>A0A1H9RDZ8_9EURY</name>
<dbReference type="CDD" id="cd04301">
    <property type="entry name" value="NAT_SF"/>
    <property type="match status" value="1"/>
</dbReference>
<dbReference type="STRING" id="1186196.SAMN04489841_4363"/>
<keyword evidence="5" id="KW-1185">Reference proteome</keyword>
<dbReference type="PROSITE" id="PS51186">
    <property type="entry name" value="GNAT"/>
    <property type="match status" value="1"/>
</dbReference>
<dbReference type="EMBL" id="FOFD01000007">
    <property type="protein sequence ID" value="SER70932.1"/>
    <property type="molecule type" value="Genomic_DNA"/>
</dbReference>
<dbReference type="GO" id="GO:0016747">
    <property type="term" value="F:acyltransferase activity, transferring groups other than amino-acyl groups"/>
    <property type="evidence" value="ECO:0007669"/>
    <property type="project" value="InterPro"/>
</dbReference>
<protein>
    <submittedName>
        <fullName evidence="4">Amino-acid N-acetyltransferase</fullName>
    </submittedName>
</protein>